<keyword evidence="2" id="KW-0812">Transmembrane</keyword>
<evidence type="ECO:0000313" key="3">
    <source>
        <dbReference type="EMBL" id="NJR78103.1"/>
    </source>
</evidence>
<reference evidence="3 4" key="1">
    <citation type="submission" date="2020-03" db="EMBL/GenBank/DDBJ databases">
        <authorList>
            <person name="Wang L."/>
            <person name="He N."/>
            <person name="Li Y."/>
            <person name="Fang Y."/>
            <person name="Zhang F."/>
        </authorList>
    </citation>
    <scope>NUCLEOTIDE SEQUENCE [LARGE SCALE GENOMIC DNA]</scope>
    <source>
        <strain evidence="3 4">36D10-4-7</strain>
    </source>
</reference>
<dbReference type="Pfam" id="PF08811">
    <property type="entry name" value="DUF1800"/>
    <property type="match status" value="1"/>
</dbReference>
<evidence type="ECO:0000256" key="1">
    <source>
        <dbReference type="SAM" id="MobiDB-lite"/>
    </source>
</evidence>
<sequence length="592" mass="62014">MQVHRRRRRLAGRDRGMTTVFDEEETLPRAAAEPCAPPAEGRNRNAGAIGAALFLAACGGESAGGGGDQPVAAAPAPAPSTPIVVVEAKPTAAEASRFLHQATMGATREQIDAVMAKGYAAWLDEQFATPRDTSHWDWLVAGGFNVIGNQYNEAGFDATMWRQLIADPAQLRQRVGMALLEILVVGVAGIGGNFRQFAMAAYVDMLLDKAFGNYRDVLEAVTLSPAMATFLTFMGNRKANATTGAMPDENYARELLQLFTIGLQQLNMDGTVKMSGGVALETYGSADVSGLARVFTGLNWASSDSSTPERTRMPLVMNASWHEAAPSSFLGTTVSGEGMAAIRSALDTIFAHPNVPPFVSKQLIQKLVTSNPSPAYVARVAAVFADNGAGVRGDLKAVVRAILLDAEARGAAVPASTTAGKLREPIMRLTAWARAFKVSSPSNAWAFGDTSAVTNRLGQSPGRSGSVFNFFRPGYVPPATRLSDAGMVAPEFQLANEQSVVGYVNYMQILVGMGAGDAKADYAAMLAKAGDSAALVAEANLLLAAGQLSAAAVQTIQGAVDSVSTTAANGPINRVGIAVLLTLAAPDFLTLK</sequence>
<dbReference type="PANTHER" id="PTHR43737:SF1">
    <property type="entry name" value="DUF1501 DOMAIN-CONTAINING PROTEIN"/>
    <property type="match status" value="1"/>
</dbReference>
<feature type="compositionally biased region" description="Basic residues" evidence="1">
    <location>
        <begin position="1"/>
        <end position="10"/>
    </location>
</feature>
<evidence type="ECO:0000313" key="4">
    <source>
        <dbReference type="Proteomes" id="UP000732399"/>
    </source>
</evidence>
<gene>
    <name evidence="3" type="ORF">HBH26_05665</name>
</gene>
<keyword evidence="4" id="KW-1185">Reference proteome</keyword>
<name>A0ABX1CJK4_9SPHN</name>
<feature type="region of interest" description="Disordered" evidence="1">
    <location>
        <begin position="1"/>
        <end position="40"/>
    </location>
</feature>
<feature type="compositionally biased region" description="Low complexity" evidence="1">
    <location>
        <begin position="28"/>
        <end position="40"/>
    </location>
</feature>
<evidence type="ECO:0000256" key="2">
    <source>
        <dbReference type="SAM" id="Phobius"/>
    </source>
</evidence>
<comment type="caution">
    <text evidence="3">The sequence shown here is derived from an EMBL/GenBank/DDBJ whole genome shotgun (WGS) entry which is preliminary data.</text>
</comment>
<accession>A0ABX1CJK4</accession>
<proteinExistence type="predicted"/>
<dbReference type="PANTHER" id="PTHR43737">
    <property type="entry name" value="BLL7424 PROTEIN"/>
    <property type="match status" value="1"/>
</dbReference>
<keyword evidence="2" id="KW-0472">Membrane</keyword>
<protein>
    <submittedName>
        <fullName evidence="3">DUF1800 domain-containing protein</fullName>
    </submittedName>
</protein>
<dbReference type="Proteomes" id="UP000732399">
    <property type="component" value="Unassembled WGS sequence"/>
</dbReference>
<organism evidence="3 4">
    <name type="scientific">Sphingomonas corticis</name>
    <dbReference type="NCBI Taxonomy" id="2722791"/>
    <lineage>
        <taxon>Bacteria</taxon>
        <taxon>Pseudomonadati</taxon>
        <taxon>Pseudomonadota</taxon>
        <taxon>Alphaproteobacteria</taxon>
        <taxon>Sphingomonadales</taxon>
        <taxon>Sphingomonadaceae</taxon>
        <taxon>Sphingomonas</taxon>
    </lineage>
</organism>
<dbReference type="EMBL" id="JAAVJH010000003">
    <property type="protein sequence ID" value="NJR78103.1"/>
    <property type="molecule type" value="Genomic_DNA"/>
</dbReference>
<feature type="transmembrane region" description="Helical" evidence="2">
    <location>
        <begin position="178"/>
        <end position="197"/>
    </location>
</feature>
<keyword evidence="2" id="KW-1133">Transmembrane helix</keyword>
<dbReference type="InterPro" id="IPR014917">
    <property type="entry name" value="DUF1800"/>
</dbReference>